<dbReference type="PANTHER" id="PTHR14464">
    <property type="entry name" value="EXONUCLEASE V"/>
    <property type="match status" value="1"/>
</dbReference>
<dbReference type="GO" id="GO:0036297">
    <property type="term" value="P:interstrand cross-link repair"/>
    <property type="evidence" value="ECO:0007669"/>
    <property type="project" value="TreeGrafter"/>
</dbReference>
<reference evidence="3" key="1">
    <citation type="journal article" date="2017" name="bioRxiv">
        <title>Comparative analysis of the genomes of Stylophora pistillata and Acropora digitifera provides evidence for extensive differences between species of corals.</title>
        <authorList>
            <person name="Voolstra C.R."/>
            <person name="Li Y."/>
            <person name="Liew Y.J."/>
            <person name="Baumgarten S."/>
            <person name="Zoccola D."/>
            <person name="Flot J.-F."/>
            <person name="Tambutte S."/>
            <person name="Allemand D."/>
            <person name="Aranda M."/>
        </authorList>
    </citation>
    <scope>NUCLEOTIDE SEQUENCE [LARGE SCALE GENOMIC DNA]</scope>
</reference>
<dbReference type="InterPro" id="IPR019190">
    <property type="entry name" value="EXOV"/>
</dbReference>
<evidence type="ECO:0000313" key="2">
    <source>
        <dbReference type="EMBL" id="PFX25629.1"/>
    </source>
</evidence>
<keyword evidence="2" id="KW-0378">Hydrolase</keyword>
<keyword evidence="3" id="KW-1185">Reference proteome</keyword>
<dbReference type="Proteomes" id="UP000225706">
    <property type="component" value="Unassembled WGS sequence"/>
</dbReference>
<comment type="similarity">
    <text evidence="1">Belongs to the EXO5 family.</text>
</comment>
<dbReference type="Gene3D" id="3.90.320.10">
    <property type="match status" value="1"/>
</dbReference>
<dbReference type="InterPro" id="IPR011604">
    <property type="entry name" value="PDDEXK-like_dom_sf"/>
</dbReference>
<dbReference type="GO" id="GO:0045145">
    <property type="term" value="F:single-stranded DNA 5'-3' DNA exonuclease activity"/>
    <property type="evidence" value="ECO:0007669"/>
    <property type="project" value="InterPro"/>
</dbReference>
<organism evidence="2 3">
    <name type="scientific">Stylophora pistillata</name>
    <name type="common">Smooth cauliflower coral</name>
    <dbReference type="NCBI Taxonomy" id="50429"/>
    <lineage>
        <taxon>Eukaryota</taxon>
        <taxon>Metazoa</taxon>
        <taxon>Cnidaria</taxon>
        <taxon>Anthozoa</taxon>
        <taxon>Hexacorallia</taxon>
        <taxon>Scleractinia</taxon>
        <taxon>Astrocoeniina</taxon>
        <taxon>Pocilloporidae</taxon>
        <taxon>Stylophora</taxon>
    </lineage>
</organism>
<dbReference type="PANTHER" id="PTHR14464:SF4">
    <property type="entry name" value="EXONUCLEASE V"/>
    <property type="match status" value="1"/>
</dbReference>
<name>A0A2B4S958_STYPI</name>
<keyword evidence="2" id="KW-0269">Exonuclease</keyword>
<gene>
    <name evidence="2" type="primary">EXO5</name>
    <name evidence="2" type="ORF">AWC38_SpisGene9718</name>
</gene>
<keyword evidence="2" id="KW-0540">Nuclease</keyword>
<accession>A0A2B4S958</accession>
<dbReference type="AlphaFoldDB" id="A0A2B4S958"/>
<dbReference type="OrthoDB" id="354769at2759"/>
<evidence type="ECO:0000313" key="3">
    <source>
        <dbReference type="Proteomes" id="UP000225706"/>
    </source>
</evidence>
<dbReference type="GO" id="GO:0005634">
    <property type="term" value="C:nucleus"/>
    <property type="evidence" value="ECO:0007669"/>
    <property type="project" value="TreeGrafter"/>
</dbReference>
<comment type="caution">
    <text evidence="2">The sequence shown here is derived from an EMBL/GenBank/DDBJ whole genome shotgun (WGS) entry which is preliminary data.</text>
</comment>
<proteinExistence type="inferred from homology"/>
<dbReference type="Pfam" id="PF09810">
    <property type="entry name" value="Exo5"/>
    <property type="match status" value="3"/>
</dbReference>
<dbReference type="EMBL" id="LSMT01000146">
    <property type="protein sequence ID" value="PFX25629.1"/>
    <property type="molecule type" value="Genomic_DNA"/>
</dbReference>
<sequence>MDEKAEDIDPVRAGKDSIEVEIVSDEEFQMLDEAIQNAMMRIAQQEETKSTEHGEDITWSSIRKASTPLEKFKGGRGYLSVTDLTAQFWCEQQMEYSFSAPELKLESEPMKMGKLIHLERELELYDLVEIKVESKEDNWATRFLDCLCKISLLEAQQTVRELPVFGWPFNMGVFVYGIIDEVHYNEMGQLELLELKTRTRKSLPSKAQQSQASLQAMIYSIMFNDLLFGKVDASMLLSQLQLKGDAILSEDVSQYARQCGVQCNRLIQIINLMLKRFQQCDITKLNSIAVEYCMQETCQVIGRTSMDLDTEWTQSQLVKMLPYWKGERGTVGVEIEEAWKCSRCEFADICEWRIKKDKEYRTKSD</sequence>
<protein>
    <submittedName>
        <fullName evidence="2">Exonuclease V</fullName>
    </submittedName>
</protein>
<evidence type="ECO:0000256" key="1">
    <source>
        <dbReference type="ARBA" id="ARBA00009797"/>
    </source>
</evidence>